<dbReference type="NCBIfam" id="NF033679">
    <property type="entry name" value="DNRLRE_dom"/>
    <property type="match status" value="1"/>
</dbReference>
<keyword evidence="5" id="KW-1185">Reference proteome</keyword>
<accession>A0A8J3LMV5</accession>
<dbReference type="PANTHER" id="PTHR46943:SF1">
    <property type="entry name" value="PENTRAXIN-RELATED PROTEIN PTX3"/>
    <property type="match status" value="1"/>
</dbReference>
<dbReference type="InterPro" id="IPR006558">
    <property type="entry name" value="LamG-like"/>
</dbReference>
<comment type="caution">
    <text evidence="4">The sequence shown here is derived from an EMBL/GenBank/DDBJ whole genome shotgun (WGS) entry which is preliminary data.</text>
</comment>
<dbReference type="SUPFAM" id="SSF50370">
    <property type="entry name" value="Ricin B-like lectins"/>
    <property type="match status" value="1"/>
</dbReference>
<dbReference type="GO" id="GO:0006955">
    <property type="term" value="P:immune response"/>
    <property type="evidence" value="ECO:0007669"/>
    <property type="project" value="InterPro"/>
</dbReference>
<dbReference type="InterPro" id="IPR042837">
    <property type="entry name" value="PTX3"/>
</dbReference>
<proteinExistence type="predicted"/>
<evidence type="ECO:0000256" key="1">
    <source>
        <dbReference type="ARBA" id="ARBA00022729"/>
    </source>
</evidence>
<dbReference type="InterPro" id="IPR035992">
    <property type="entry name" value="Ricin_B-like_lectins"/>
</dbReference>
<dbReference type="CDD" id="cd00161">
    <property type="entry name" value="beta-trefoil_Ricin-like"/>
    <property type="match status" value="1"/>
</dbReference>
<dbReference type="SMART" id="SM00560">
    <property type="entry name" value="LamGL"/>
    <property type="match status" value="1"/>
</dbReference>
<evidence type="ECO:0000256" key="2">
    <source>
        <dbReference type="ARBA" id="ARBA00023157"/>
    </source>
</evidence>
<dbReference type="PANTHER" id="PTHR46943">
    <property type="entry name" value="PENTRAXIN-RELATED PROTEIN PTX3"/>
    <property type="match status" value="1"/>
</dbReference>
<sequence>MLAGIAVQALAPSVPAQAEPSARGTANPTTTAILDARKAAKQTGKSVQIPALTTETTRVWAEPDGTETAEIHTGPVRLKRDGKWLDYDFTLVRRPDGTVGPKAHPHDLVIAGAKTAGEHDLATLNAHGEKLGFGWTGALPEPVLDGSKATYPEVAPGIDLVIEARTTGFEQFYIVKDRTAATRVATLRTPLRTGATTFAGKTDGSGEFRKADGKIAARMPVALMWDNQGLDGRGDRKRQAKVNVDVTDVRRGTDVAGRDMRLRPDTTWLNDPATKYPVVVDPGIDVDVTVGFDEFVQNTIDIDDNSTKDELKIGYTNDGCSCQARSYLRFDSLGAYRGAKINSAMLNLWETHSHNCTATKWLAKRTAHVTSSVQWRNEPAALEPAGDSSDAKGWSSSCAAGWVDVDVAAALDDTFNSPTATSASIMIQSENWNLGSWKKFDSYEGTRRPHIKLNYNRLPTISQVKVDKDPTCRSGAGVRLLLKTPTPAFEAFIVDVDKQNVRLQVEITPFGGTAWPLIESTIGSAGNGDTQTAYASRVELPQAQALQANTVYSYRVRAVDLTPSGAPIDYSAWSPSCEIQYDTTALDGVPLIEGIPVVDVGGEQYNLLKFGRSNVLTLRPDPADLGDVVRYSYGFDQARVGESSAGIAAGGDGTATVSVVPWEVDGYNAPVGESTLYVRAFAANGSFRTSSVQIFFDPAYPMPDPVPHVRDDVDGDGVPDLSGFRDLGNGKGMFYTYPVQPGGALLEPVALMTTESYTDANSDTVRGDFDGDGKTDFAVFKSVGATSTTVSLLRSTGNVPYADALSDIQVKALALSLSAMRVMAADMNSDGKDDLVMAYANGTASWTVKVLTASVDDHGTTTPHDDEVLFSEPVDWRTTPIAADLSKSKVLVARGFSGGSGVTVVEYRQIGTCQTAMYTHGPSSSTNWHQSPATPLPWCLDKLQLTTGNYDGDGDTDVIAGYDMGGCRLTIDTFTPKTVIMQPSGVPAFTIARDQRFDSGIGNGQYWCAPWVELAARDLTADGKDDLLLTYKCCGLYQQRIWQFTADGSGFGAPALKWQGMLGAAGTGSLKHDGTTHYQLVAKQSGMCLSLNGGSYDGVPLVQQPCARNLLDQRFVLEQRGAGHIRLQPQHIPSRCLVYDVIGAGNPVLQKLCTTGVSQESFQAEYVSGTTNDPQDPQPTDVAVRLLSNGTGSRCVGIQGASVNAGAAAVQDICQSPGYPAQSYYLRALAPLQATVRASWAMNEAGGTTLADGTGNGATAKIAGGGVVGGGALTLNGTSQFASLTGPPLYTHWGSYTVSAWVKLDTGARWQNIVAQEGSLNSAFYLRQNANGKWNFTVLSNPNSGTYTAYVASSAQVAQVGVWTHLVGVHDEATHETRLYVDGVLAGTATGSSSGTSGPLIIGASKVSGARSEYLDGQIDDVSVWNHALTAAEISQLPATRA</sequence>
<evidence type="ECO:0000259" key="3">
    <source>
        <dbReference type="SMART" id="SM00560"/>
    </source>
</evidence>
<organism evidence="4 5">
    <name type="scientific">Catellatospora methionotrophica</name>
    <dbReference type="NCBI Taxonomy" id="121620"/>
    <lineage>
        <taxon>Bacteria</taxon>
        <taxon>Bacillati</taxon>
        <taxon>Actinomycetota</taxon>
        <taxon>Actinomycetes</taxon>
        <taxon>Micromonosporales</taxon>
        <taxon>Micromonosporaceae</taxon>
        <taxon>Catellatospora</taxon>
    </lineage>
</organism>
<dbReference type="Pfam" id="PF13385">
    <property type="entry name" value="Laminin_G_3"/>
    <property type="match status" value="1"/>
</dbReference>
<dbReference type="InterPro" id="IPR013320">
    <property type="entry name" value="ConA-like_dom_sf"/>
</dbReference>
<dbReference type="Proteomes" id="UP000660339">
    <property type="component" value="Unassembled WGS sequence"/>
</dbReference>
<dbReference type="Gene3D" id="2.60.120.200">
    <property type="match status" value="1"/>
</dbReference>
<dbReference type="Gene3D" id="2.80.10.50">
    <property type="match status" value="1"/>
</dbReference>
<name>A0A8J3LMV5_9ACTN</name>
<feature type="domain" description="LamG-like jellyroll fold" evidence="3">
    <location>
        <begin position="1294"/>
        <end position="1432"/>
    </location>
</feature>
<dbReference type="InterPro" id="IPR013517">
    <property type="entry name" value="FG-GAP"/>
</dbReference>
<evidence type="ECO:0000313" key="4">
    <source>
        <dbReference type="EMBL" id="GIG18216.1"/>
    </source>
</evidence>
<keyword evidence="2" id="KW-1015">Disulfide bond</keyword>
<dbReference type="Gene3D" id="2.40.128.340">
    <property type="match status" value="2"/>
</dbReference>
<dbReference type="PROSITE" id="PS50231">
    <property type="entry name" value="RICIN_B_LECTIN"/>
    <property type="match status" value="1"/>
</dbReference>
<dbReference type="InterPro" id="IPR028994">
    <property type="entry name" value="Integrin_alpha_N"/>
</dbReference>
<keyword evidence="1" id="KW-0732">Signal</keyword>
<reference evidence="4" key="1">
    <citation type="submission" date="2021-01" db="EMBL/GenBank/DDBJ databases">
        <title>Whole genome shotgun sequence of Catellatospora methionotrophica NBRC 14553.</title>
        <authorList>
            <person name="Komaki H."/>
            <person name="Tamura T."/>
        </authorList>
    </citation>
    <scope>NUCLEOTIDE SEQUENCE</scope>
    <source>
        <strain evidence="4">NBRC 14553</strain>
    </source>
</reference>
<gene>
    <name evidence="4" type="ORF">Cme02nite_65480</name>
</gene>
<evidence type="ECO:0000313" key="5">
    <source>
        <dbReference type="Proteomes" id="UP000660339"/>
    </source>
</evidence>
<dbReference type="SUPFAM" id="SSF69318">
    <property type="entry name" value="Integrin alpha N-terminal domain"/>
    <property type="match status" value="2"/>
</dbReference>
<dbReference type="Pfam" id="PF13517">
    <property type="entry name" value="FG-GAP_3"/>
    <property type="match status" value="1"/>
</dbReference>
<protein>
    <recommendedName>
        <fullName evidence="3">LamG-like jellyroll fold domain-containing protein</fullName>
    </recommendedName>
</protein>
<dbReference type="EMBL" id="BONJ01000038">
    <property type="protein sequence ID" value="GIG18216.1"/>
    <property type="molecule type" value="Genomic_DNA"/>
</dbReference>
<dbReference type="SUPFAM" id="SSF49899">
    <property type="entry name" value="Concanavalin A-like lectins/glucanases"/>
    <property type="match status" value="1"/>
</dbReference>